<comment type="caution">
    <text evidence="1">The sequence shown here is derived from an EMBL/GenBank/DDBJ whole genome shotgun (WGS) entry which is preliminary data.</text>
</comment>
<gene>
    <name evidence="1" type="ORF">HU200_043236</name>
</gene>
<evidence type="ECO:0000313" key="2">
    <source>
        <dbReference type="Proteomes" id="UP000636709"/>
    </source>
</evidence>
<dbReference type="Proteomes" id="UP000636709">
    <property type="component" value="Unassembled WGS sequence"/>
</dbReference>
<organism evidence="1 2">
    <name type="scientific">Digitaria exilis</name>
    <dbReference type="NCBI Taxonomy" id="1010633"/>
    <lineage>
        <taxon>Eukaryota</taxon>
        <taxon>Viridiplantae</taxon>
        <taxon>Streptophyta</taxon>
        <taxon>Embryophyta</taxon>
        <taxon>Tracheophyta</taxon>
        <taxon>Spermatophyta</taxon>
        <taxon>Magnoliopsida</taxon>
        <taxon>Liliopsida</taxon>
        <taxon>Poales</taxon>
        <taxon>Poaceae</taxon>
        <taxon>PACMAD clade</taxon>
        <taxon>Panicoideae</taxon>
        <taxon>Panicodae</taxon>
        <taxon>Paniceae</taxon>
        <taxon>Anthephorinae</taxon>
        <taxon>Digitaria</taxon>
    </lineage>
</organism>
<keyword evidence="2" id="KW-1185">Reference proteome</keyword>
<dbReference type="EMBL" id="JACEFO010002057">
    <property type="protein sequence ID" value="KAF8686958.1"/>
    <property type="molecule type" value="Genomic_DNA"/>
</dbReference>
<dbReference type="Pfam" id="PF07893">
    <property type="entry name" value="DUF1668"/>
    <property type="match status" value="1"/>
</dbReference>
<accession>A0A835B4D2</accession>
<protein>
    <submittedName>
        <fullName evidence="1">Uncharacterized protein</fullName>
    </submittedName>
</protein>
<proteinExistence type="predicted"/>
<name>A0A835B4D2_9POAL</name>
<sequence length="316" mass="35384">MPEQRTAKDRLQHLYLVFDDWHSGYSIRKVSLSRRSGKRVGSGEGAEPLPEVFMRIQADRGSSSLVYGPKPNYNAYPIYFPVGDNKLFVLDIGTFHCYLMPKNSDEPWGRKHLPFPPFDRVDVSSYGVLPDGFVLLSTKRTTFILDTKEYVWKPYGNWVVPFTGRGHSDTSLEGFVGLSKDPETLGYLYCSTMASIGTGDTLHPSPGFKCSKDKVFNKNPAERHVSANLLHMRPGKFCIVECVSIDNGRADQELREPGAAGGGGCYMYRVKTFSLGYDAKGDLKLKDSRVRCYSLPQEVTSDFLYDDGPAPAAFWL</sequence>
<reference evidence="1" key="1">
    <citation type="submission" date="2020-07" db="EMBL/GenBank/DDBJ databases">
        <title>Genome sequence and genetic diversity analysis of an under-domesticated orphan crop, white fonio (Digitaria exilis).</title>
        <authorList>
            <person name="Bennetzen J.L."/>
            <person name="Chen S."/>
            <person name="Ma X."/>
            <person name="Wang X."/>
            <person name="Yssel A.E.J."/>
            <person name="Chaluvadi S.R."/>
            <person name="Johnson M."/>
            <person name="Gangashetty P."/>
            <person name="Hamidou F."/>
            <person name="Sanogo M.D."/>
            <person name="Zwaenepoel A."/>
            <person name="Wallace J."/>
            <person name="Van De Peer Y."/>
            <person name="Van Deynze A."/>
        </authorList>
    </citation>
    <scope>NUCLEOTIDE SEQUENCE</scope>
    <source>
        <tissue evidence="1">Leaves</tissue>
    </source>
</reference>
<dbReference type="InterPro" id="IPR012871">
    <property type="entry name" value="DUF1668_ORYSA"/>
</dbReference>
<dbReference type="PANTHER" id="PTHR33085">
    <property type="entry name" value="OS12G0113100 PROTEIN-RELATED"/>
    <property type="match status" value="1"/>
</dbReference>
<dbReference type="AlphaFoldDB" id="A0A835B4D2"/>
<dbReference type="PANTHER" id="PTHR33085:SF80">
    <property type="entry name" value="F-BOX ASSOCIATED DOMAIN-CONTAINING PROTEIN"/>
    <property type="match status" value="1"/>
</dbReference>
<dbReference type="OrthoDB" id="590041at2759"/>
<evidence type="ECO:0000313" key="1">
    <source>
        <dbReference type="EMBL" id="KAF8686958.1"/>
    </source>
</evidence>